<sequence>MNIDTSIRNSYNALISVIICSIYSSMSDATCSLPQDLTNAVWEYNYTKVSDNSEQSTTLIISTTTLQNSVINLNAFGTTIKDWTCTNSLDISDTEAVVVFKSDTSFTNGIFSGSRWLYLCMKLTKVTADLYYFYLLSDIFTAVNPDERVFASVEGNPPNDNDPVCSTFCQYTESPKIRTLRRQGTNDALPNDASLCEPCDISCDVELVQKIFIFYIPEATTESTQKTTLQSFSTEMDTTTDVISSETTQKTTVPSTSTEMDTTTEMTSIQKTERPFTSADIETSTEITSTQKTTLPPTSTEIKTTTEMVSTTTTHETILPSTSTEIDTTIEITSKGTTQTTAVLSTATDLETTLQTTIPSTSKDTETTTELTVTTTDVKDETTLEIHSTDTENIKQYSGPIILAVSACFGCLIVIIAFVYLKGRSMVNTEQRTNNKGQESYDFTPETCYIYKGKQFGFQKIAIQHWDNH</sequence>
<keyword evidence="4" id="KW-1185">Reference proteome</keyword>
<organism evidence="3 4">
    <name type="scientific">Mytilus coruscus</name>
    <name type="common">Sea mussel</name>
    <dbReference type="NCBI Taxonomy" id="42192"/>
    <lineage>
        <taxon>Eukaryota</taxon>
        <taxon>Metazoa</taxon>
        <taxon>Spiralia</taxon>
        <taxon>Lophotrochozoa</taxon>
        <taxon>Mollusca</taxon>
        <taxon>Bivalvia</taxon>
        <taxon>Autobranchia</taxon>
        <taxon>Pteriomorphia</taxon>
        <taxon>Mytilida</taxon>
        <taxon>Mytiloidea</taxon>
        <taxon>Mytilidae</taxon>
        <taxon>Mytilinae</taxon>
        <taxon>Mytilus</taxon>
    </lineage>
</organism>
<keyword evidence="2" id="KW-0812">Transmembrane</keyword>
<evidence type="ECO:0000256" key="1">
    <source>
        <dbReference type="SAM" id="MobiDB-lite"/>
    </source>
</evidence>
<feature type="region of interest" description="Disordered" evidence="1">
    <location>
        <begin position="240"/>
        <end position="276"/>
    </location>
</feature>
<protein>
    <submittedName>
        <fullName evidence="3">Uncharacterized protein</fullName>
    </submittedName>
</protein>
<feature type="compositionally biased region" description="Low complexity" evidence="1">
    <location>
        <begin position="245"/>
        <end position="268"/>
    </location>
</feature>
<gene>
    <name evidence="3" type="ORF">MCOR_15602</name>
</gene>
<evidence type="ECO:0000313" key="4">
    <source>
        <dbReference type="Proteomes" id="UP000507470"/>
    </source>
</evidence>
<accession>A0A6J8B6P5</accession>
<proteinExistence type="predicted"/>
<feature type="transmembrane region" description="Helical" evidence="2">
    <location>
        <begin position="401"/>
        <end position="421"/>
    </location>
</feature>
<reference evidence="3 4" key="1">
    <citation type="submission" date="2020-06" db="EMBL/GenBank/DDBJ databases">
        <authorList>
            <person name="Li R."/>
            <person name="Bekaert M."/>
        </authorList>
    </citation>
    <scope>NUCLEOTIDE SEQUENCE [LARGE SCALE GENOMIC DNA]</scope>
    <source>
        <strain evidence="4">wild</strain>
    </source>
</reference>
<dbReference type="Proteomes" id="UP000507470">
    <property type="component" value="Unassembled WGS sequence"/>
</dbReference>
<keyword evidence="2" id="KW-1133">Transmembrane helix</keyword>
<evidence type="ECO:0000256" key="2">
    <source>
        <dbReference type="SAM" id="Phobius"/>
    </source>
</evidence>
<evidence type="ECO:0000313" key="3">
    <source>
        <dbReference type="EMBL" id="CAC5379545.1"/>
    </source>
</evidence>
<dbReference type="AlphaFoldDB" id="A0A6J8B6P5"/>
<name>A0A6J8B6P5_MYTCO</name>
<dbReference type="EMBL" id="CACVKT020002742">
    <property type="protein sequence ID" value="CAC5379545.1"/>
    <property type="molecule type" value="Genomic_DNA"/>
</dbReference>
<keyword evidence="2" id="KW-0472">Membrane</keyword>